<dbReference type="EMBL" id="ACEQ02000010">
    <property type="protein sequence ID" value="EEZ75942.1"/>
    <property type="molecule type" value="Genomic_DNA"/>
</dbReference>
<comment type="caution">
    <text evidence="1">The sequence shown here is derived from an EMBL/GenBank/DDBJ whole genome shotgun (WGS) entry which is preliminary data.</text>
</comment>
<sequence>MEGGVENDDVGQAFENALRGTQAQEVGGVVQGGERDAFFDAGNDFVVNEDGFAVQFAAADDAVADGADAAVEAVGFEFFHQGFDRAGVVGLGGQVDFVFFAVCFECDVGIGQVKFFGKAAQQDFAAAVIQDRAFEGRAAAVQNQD</sequence>
<evidence type="ECO:0000313" key="2">
    <source>
        <dbReference type="Proteomes" id="UP000003843"/>
    </source>
</evidence>
<accession>D0W909</accession>
<organism evidence="1 2">
    <name type="scientific">Neisseria lactamica ATCC 23970</name>
    <dbReference type="NCBI Taxonomy" id="546265"/>
    <lineage>
        <taxon>Bacteria</taxon>
        <taxon>Pseudomonadati</taxon>
        <taxon>Pseudomonadota</taxon>
        <taxon>Betaproteobacteria</taxon>
        <taxon>Neisseriales</taxon>
        <taxon>Neisseriaceae</taxon>
        <taxon>Neisseria</taxon>
    </lineage>
</organism>
<dbReference type="AlphaFoldDB" id="D0W909"/>
<proteinExistence type="predicted"/>
<protein>
    <submittedName>
        <fullName evidence="1">Uncharacterized protein</fullName>
    </submittedName>
</protein>
<gene>
    <name evidence="1" type="ORF">NEILACOT_04014</name>
</gene>
<reference evidence="1 2" key="1">
    <citation type="submission" date="2009-10" db="EMBL/GenBank/DDBJ databases">
        <authorList>
            <person name="Weinstock G."/>
            <person name="Sodergren E."/>
            <person name="Clifton S."/>
            <person name="Fulton L."/>
            <person name="Fulton B."/>
            <person name="Courtney L."/>
            <person name="Fronick C."/>
            <person name="Harrison M."/>
            <person name="Strong C."/>
            <person name="Farmer C."/>
            <person name="Delahaunty K."/>
            <person name="Markovic C."/>
            <person name="Hall O."/>
            <person name="Minx P."/>
            <person name="Tomlinson C."/>
            <person name="Mitreva M."/>
            <person name="Nelson J."/>
            <person name="Hou S."/>
            <person name="Wollam A."/>
            <person name="Pepin K.H."/>
            <person name="Johnson M."/>
            <person name="Bhonagiri V."/>
            <person name="Nash W.E."/>
            <person name="Warren W."/>
            <person name="Chinwalla A."/>
            <person name="Mardis E.R."/>
            <person name="Wilson R.K."/>
        </authorList>
    </citation>
    <scope>NUCLEOTIDE SEQUENCE [LARGE SCALE GENOMIC DNA]</scope>
    <source>
        <strain evidence="1 2">ATCC 23970</strain>
    </source>
</reference>
<dbReference type="Proteomes" id="UP000003843">
    <property type="component" value="Unassembled WGS sequence"/>
</dbReference>
<evidence type="ECO:0000313" key="1">
    <source>
        <dbReference type="EMBL" id="EEZ75942.1"/>
    </source>
</evidence>
<name>D0W909_NEILA</name>